<evidence type="ECO:0000313" key="3">
    <source>
        <dbReference type="Proteomes" id="UP000780801"/>
    </source>
</evidence>
<feature type="region of interest" description="Disordered" evidence="1">
    <location>
        <begin position="424"/>
        <end position="446"/>
    </location>
</feature>
<name>A0A9P6FU34_9FUNG</name>
<dbReference type="InterPro" id="IPR032675">
    <property type="entry name" value="LRR_dom_sf"/>
</dbReference>
<evidence type="ECO:0008006" key="4">
    <source>
        <dbReference type="Google" id="ProtNLM"/>
    </source>
</evidence>
<comment type="caution">
    <text evidence="2">The sequence shown here is derived from an EMBL/GenBank/DDBJ whole genome shotgun (WGS) entry which is preliminary data.</text>
</comment>
<keyword evidence="3" id="KW-1185">Reference proteome</keyword>
<dbReference type="Proteomes" id="UP000780801">
    <property type="component" value="Unassembled WGS sequence"/>
</dbReference>
<evidence type="ECO:0000256" key="1">
    <source>
        <dbReference type="SAM" id="MobiDB-lite"/>
    </source>
</evidence>
<reference evidence="2" key="1">
    <citation type="journal article" date="2020" name="Fungal Divers.">
        <title>Resolving the Mortierellaceae phylogeny through synthesis of multi-gene phylogenetics and phylogenomics.</title>
        <authorList>
            <person name="Vandepol N."/>
            <person name="Liber J."/>
            <person name="Desiro A."/>
            <person name="Na H."/>
            <person name="Kennedy M."/>
            <person name="Barry K."/>
            <person name="Grigoriev I.V."/>
            <person name="Miller A.N."/>
            <person name="O'Donnell K."/>
            <person name="Stajich J.E."/>
            <person name="Bonito G."/>
        </authorList>
    </citation>
    <scope>NUCLEOTIDE SEQUENCE</scope>
    <source>
        <strain evidence="2">KOD1015</strain>
    </source>
</reference>
<dbReference type="PANTHER" id="PTHR38926">
    <property type="entry name" value="F-BOX DOMAIN CONTAINING PROTEIN, EXPRESSED"/>
    <property type="match status" value="1"/>
</dbReference>
<dbReference type="OrthoDB" id="2335084at2759"/>
<dbReference type="Gene3D" id="3.80.10.10">
    <property type="entry name" value="Ribonuclease Inhibitor"/>
    <property type="match status" value="1"/>
</dbReference>
<dbReference type="PANTHER" id="PTHR38926:SF5">
    <property type="entry name" value="F-BOX AND LEUCINE-RICH REPEAT PROTEIN 6"/>
    <property type="match status" value="1"/>
</dbReference>
<dbReference type="EMBL" id="JAABOA010001519">
    <property type="protein sequence ID" value="KAF9581387.1"/>
    <property type="molecule type" value="Genomic_DNA"/>
</dbReference>
<dbReference type="AlphaFoldDB" id="A0A9P6FU34"/>
<protein>
    <recommendedName>
        <fullName evidence="4">F-box domain-containing protein</fullName>
    </recommendedName>
</protein>
<dbReference type="SUPFAM" id="SSF52047">
    <property type="entry name" value="RNI-like"/>
    <property type="match status" value="1"/>
</dbReference>
<gene>
    <name evidence="2" type="ORF">BGW38_001618</name>
</gene>
<accession>A0A9P6FU34</accession>
<proteinExistence type="predicted"/>
<organism evidence="2 3">
    <name type="scientific">Lunasporangiospora selenospora</name>
    <dbReference type="NCBI Taxonomy" id="979761"/>
    <lineage>
        <taxon>Eukaryota</taxon>
        <taxon>Fungi</taxon>
        <taxon>Fungi incertae sedis</taxon>
        <taxon>Mucoromycota</taxon>
        <taxon>Mortierellomycotina</taxon>
        <taxon>Mortierellomycetes</taxon>
        <taxon>Mortierellales</taxon>
        <taxon>Mortierellaceae</taxon>
        <taxon>Lunasporangiospora</taxon>
    </lineage>
</organism>
<feature type="compositionally biased region" description="Polar residues" evidence="1">
    <location>
        <begin position="429"/>
        <end position="445"/>
    </location>
</feature>
<sequence>MVKALFQVHPLTLPEIIAKIASFLPLWKYSESLGFYDFNPSFLLSCTRVSKTWKAALLPVIWLVFDGFTMRQIPKEILVRNSSHFRLFFGDCLLGVSFQCRHLRELSISRWDKDLLQLIRENAPSLECFSWKATQAPSSTMPNLDYDLITQMAPTLQNLSLSHWVISGRQFVQFLAQCRRLTSLNLTAVHWIDPIPQRQTYSCDNEFASLYHFHRGLGIRQLSLDISEAKNGAFVDLIQRCPDLESFSLYSVRAQDPKLFIPVLRQSCPKLTNIEYTVRYCSRLGLRDYLSEDGYADFVLASPRLTSVKMDVPWLGDALTSALLFQAAALESLSLQFYEHREDQPWANAENLLRILKNSRRLKRLSLLFSRQALGEEETLRLLEPSWGCEELESLTLTGLTMMCDRPSPIPCSPQFQWRFPGMEPVQGSDRSGGQDSIGSVQAPAQASPKHKLIELVQRMPKLEALNLNLVTFSLEGLRSHSWSACSLKVETKSKIELQIPSLKATSDTRQQDL</sequence>
<evidence type="ECO:0000313" key="2">
    <source>
        <dbReference type="EMBL" id="KAF9581387.1"/>
    </source>
</evidence>